<dbReference type="PROSITE" id="PS50106">
    <property type="entry name" value="PDZ"/>
    <property type="match status" value="2"/>
</dbReference>
<dbReference type="Proteomes" id="UP000626109">
    <property type="component" value="Unassembled WGS sequence"/>
</dbReference>
<reference evidence="2" key="1">
    <citation type="submission" date="2021-02" db="EMBL/GenBank/DDBJ databases">
        <authorList>
            <person name="Dougan E. K."/>
            <person name="Rhodes N."/>
            <person name="Thang M."/>
            <person name="Chan C."/>
        </authorList>
    </citation>
    <scope>NUCLEOTIDE SEQUENCE</scope>
</reference>
<accession>A0A813I934</accession>
<organism evidence="2 3">
    <name type="scientific">Polarella glacialis</name>
    <name type="common">Dinoflagellate</name>
    <dbReference type="NCBI Taxonomy" id="89957"/>
    <lineage>
        <taxon>Eukaryota</taxon>
        <taxon>Sar</taxon>
        <taxon>Alveolata</taxon>
        <taxon>Dinophyceae</taxon>
        <taxon>Suessiales</taxon>
        <taxon>Suessiaceae</taxon>
        <taxon>Polarella</taxon>
    </lineage>
</organism>
<dbReference type="SMART" id="SM00228">
    <property type="entry name" value="PDZ"/>
    <property type="match status" value="2"/>
</dbReference>
<dbReference type="AlphaFoldDB" id="A0A813I934"/>
<dbReference type="SUPFAM" id="SSF50156">
    <property type="entry name" value="PDZ domain-like"/>
    <property type="match status" value="1"/>
</dbReference>
<evidence type="ECO:0000313" key="2">
    <source>
        <dbReference type="EMBL" id="CAE8646317.1"/>
    </source>
</evidence>
<feature type="domain" description="PDZ" evidence="1">
    <location>
        <begin position="155"/>
        <end position="231"/>
    </location>
</feature>
<dbReference type="EMBL" id="CAJNNW010004315">
    <property type="protein sequence ID" value="CAE8646317.1"/>
    <property type="molecule type" value="Genomic_DNA"/>
</dbReference>
<protein>
    <recommendedName>
        <fullName evidence="1">PDZ domain-containing protein</fullName>
    </recommendedName>
</protein>
<dbReference type="InterPro" id="IPR001478">
    <property type="entry name" value="PDZ"/>
</dbReference>
<name>A0A813I934_POLGL</name>
<proteinExistence type="predicted"/>
<dbReference type="InterPro" id="IPR036034">
    <property type="entry name" value="PDZ_sf"/>
</dbReference>
<feature type="domain" description="PDZ" evidence="1">
    <location>
        <begin position="67"/>
        <end position="152"/>
    </location>
</feature>
<sequence>MFGCCTAEEDMGEGVSISVPETTATLPPAVDPRLAAAVVEKEESETTPVRTSSPPELFSEAAGATQVIELDRSGPMKDLGLGLDSTDKDFCIIKEISEGMVMNYNKTCPASKAIKIFDRIISVNGRPGSLTEFAKVLADLRDDTSLSIEVLHPTETSVLLKKPGVLGITLNYKNGSVGLLVKDIQDGLLDDWNKSHPDTPIKSGDLIVGVNGVRFTPMGALHQIKESSAPIMTVMRYVL</sequence>
<comment type="caution">
    <text evidence="2">The sequence shown here is derived from an EMBL/GenBank/DDBJ whole genome shotgun (WGS) entry which is preliminary data.</text>
</comment>
<gene>
    <name evidence="2" type="ORF">PGLA2088_LOCUS4698</name>
</gene>
<evidence type="ECO:0000259" key="1">
    <source>
        <dbReference type="PROSITE" id="PS50106"/>
    </source>
</evidence>
<evidence type="ECO:0000313" key="3">
    <source>
        <dbReference type="Proteomes" id="UP000626109"/>
    </source>
</evidence>